<dbReference type="InterPro" id="IPR003599">
    <property type="entry name" value="Ig_sub"/>
</dbReference>
<dbReference type="GO" id="GO:0001788">
    <property type="term" value="P:antibody-dependent cellular cytotoxicity"/>
    <property type="evidence" value="ECO:0007669"/>
    <property type="project" value="TreeGrafter"/>
</dbReference>
<dbReference type="CDD" id="cd05752">
    <property type="entry name" value="Ig1_FcgammaR_like"/>
    <property type="match status" value="1"/>
</dbReference>
<dbReference type="CDD" id="cd05753">
    <property type="entry name" value="Ig2_FcgammaR_like"/>
    <property type="match status" value="1"/>
</dbReference>
<evidence type="ECO:0000313" key="13">
    <source>
        <dbReference type="Proteomes" id="UP001488838"/>
    </source>
</evidence>
<feature type="domain" description="Ig-like" evidence="11">
    <location>
        <begin position="248"/>
        <end position="317"/>
    </location>
</feature>
<keyword evidence="8" id="KW-0393">Immunoglobulin domain</keyword>
<dbReference type="PROSITE" id="PS50835">
    <property type="entry name" value="IG_LIKE"/>
    <property type="match status" value="2"/>
</dbReference>
<feature type="region of interest" description="Disordered" evidence="10">
    <location>
        <begin position="1"/>
        <end position="31"/>
    </location>
</feature>
<name>A0AAW0IPV1_MYOGA</name>
<dbReference type="Gene3D" id="2.60.40.10">
    <property type="entry name" value="Immunoglobulins"/>
    <property type="match status" value="2"/>
</dbReference>
<comment type="subunit">
    <text evidence="9">Forms a heterooligomeric complex with ITAM-containing signaling subunits FCER1G. Interacts (via transmembrane domain) with signaling subunits; this interaction is a prerequisite for receptor complex expression on the cell surface and intracellular signal transduction. Binds the Fc region of antigen-complexed IgG.</text>
</comment>
<dbReference type="InterPro" id="IPR007110">
    <property type="entry name" value="Ig-like_dom"/>
</dbReference>
<sequence length="398" mass="44698">MEDTTTLLIKKKEKVEPHLGSPSPSPPTDNQVQHWFPDQERLFWHFLLPTGSLKCTGPLEPVLSYDSLASPTNGSLGPSIQHQHDCHIGPLRVPDICGDIFCPVQQHVCTTTINSSATRGWKSKSQDQVVPEVCVFQSDIPVSYGIQAGFQKAVVILDPKWVRVLKDDSVTLRCQATYSPGDNSTKWFHNGSLIPHQYTTYVISTVRVEDSGEYKCQTALSVLSDPVNLEVHVGWLLLQTTQRPEFQEGDPIQLNCHSWQSRPVYKVTYLQNGRGKKYFHRNSELYIPKATQTDSGSYFCRGIIGRNNKSSEALRITVRDPTSSSTSPPWSQITFCLLTGLLFAVDTVLCFSVQRDLRRSVADYEEPELHWSKEPEDKITSAEKKSFRSSRADSEAPG</sequence>
<evidence type="ECO:0000256" key="9">
    <source>
        <dbReference type="ARBA" id="ARBA00038604"/>
    </source>
</evidence>
<evidence type="ECO:0000256" key="10">
    <source>
        <dbReference type="SAM" id="MobiDB-lite"/>
    </source>
</evidence>
<keyword evidence="5" id="KW-0472">Membrane</keyword>
<feature type="region of interest" description="Disordered" evidence="10">
    <location>
        <begin position="365"/>
        <end position="398"/>
    </location>
</feature>
<comment type="subcellular location">
    <subcellularLocation>
        <location evidence="1">Cell membrane</location>
        <topology evidence="1">Single-pass type I membrane protein</topology>
    </subcellularLocation>
</comment>
<dbReference type="SMART" id="SM00409">
    <property type="entry name" value="IG"/>
    <property type="match status" value="2"/>
</dbReference>
<feature type="domain" description="Ig-like" evidence="11">
    <location>
        <begin position="131"/>
        <end position="230"/>
    </location>
</feature>
<evidence type="ECO:0000259" key="11">
    <source>
        <dbReference type="PROSITE" id="PS50835"/>
    </source>
</evidence>
<evidence type="ECO:0000256" key="8">
    <source>
        <dbReference type="ARBA" id="ARBA00023319"/>
    </source>
</evidence>
<keyword evidence="3" id="KW-0390">IgG-binding protein</keyword>
<dbReference type="FunFam" id="2.60.40.10:FF:000217">
    <property type="entry name" value="High affinity immunoglobulin gamma Fc receptor I"/>
    <property type="match status" value="1"/>
</dbReference>
<evidence type="ECO:0000256" key="3">
    <source>
        <dbReference type="ARBA" id="ARBA00022652"/>
    </source>
</evidence>
<dbReference type="GO" id="GO:0019864">
    <property type="term" value="F:IgG binding"/>
    <property type="evidence" value="ECO:0007669"/>
    <property type="project" value="UniProtKB-KW"/>
</dbReference>
<dbReference type="SMART" id="SM00408">
    <property type="entry name" value="IGc2"/>
    <property type="match status" value="2"/>
</dbReference>
<accession>A0AAW0IPV1</accession>
<evidence type="ECO:0000256" key="7">
    <source>
        <dbReference type="ARBA" id="ARBA00023180"/>
    </source>
</evidence>
<evidence type="ECO:0000313" key="12">
    <source>
        <dbReference type="EMBL" id="KAK7816354.1"/>
    </source>
</evidence>
<dbReference type="Pfam" id="PF13927">
    <property type="entry name" value="Ig_3"/>
    <property type="match status" value="1"/>
</dbReference>
<dbReference type="InterPro" id="IPR036179">
    <property type="entry name" value="Ig-like_dom_sf"/>
</dbReference>
<keyword evidence="2" id="KW-1003">Cell membrane</keyword>
<evidence type="ECO:0000256" key="1">
    <source>
        <dbReference type="ARBA" id="ARBA00004251"/>
    </source>
</evidence>
<dbReference type="AlphaFoldDB" id="A0AAW0IPV1"/>
<dbReference type="InterPro" id="IPR003598">
    <property type="entry name" value="Ig_sub2"/>
</dbReference>
<dbReference type="GO" id="GO:0009897">
    <property type="term" value="C:external side of plasma membrane"/>
    <property type="evidence" value="ECO:0007669"/>
    <property type="project" value="TreeGrafter"/>
</dbReference>
<evidence type="ECO:0000256" key="2">
    <source>
        <dbReference type="ARBA" id="ARBA00022475"/>
    </source>
</evidence>
<dbReference type="InterPro" id="IPR013783">
    <property type="entry name" value="Ig-like_fold"/>
</dbReference>
<comment type="caution">
    <text evidence="12">The sequence shown here is derived from an EMBL/GenBank/DDBJ whole genome shotgun (WGS) entry which is preliminary data.</text>
</comment>
<dbReference type="EMBL" id="JBBHLL010000103">
    <property type="protein sequence ID" value="KAK7816354.1"/>
    <property type="molecule type" value="Genomic_DNA"/>
</dbReference>
<keyword evidence="4" id="KW-0732">Signal</keyword>
<dbReference type="PANTHER" id="PTHR11481:SF103">
    <property type="entry name" value="LOW AFFINITY IMMUNOGLOBULIN GAMMA FC REGION RECEPTOR III-A-RELATED"/>
    <property type="match status" value="1"/>
</dbReference>
<dbReference type="PANTHER" id="PTHR11481">
    <property type="entry name" value="IMMUNOGLOBULIN FC RECEPTOR"/>
    <property type="match status" value="1"/>
</dbReference>
<organism evidence="12 13">
    <name type="scientific">Myodes glareolus</name>
    <name type="common">Bank vole</name>
    <name type="synonym">Clethrionomys glareolus</name>
    <dbReference type="NCBI Taxonomy" id="447135"/>
    <lineage>
        <taxon>Eukaryota</taxon>
        <taxon>Metazoa</taxon>
        <taxon>Chordata</taxon>
        <taxon>Craniata</taxon>
        <taxon>Vertebrata</taxon>
        <taxon>Euteleostomi</taxon>
        <taxon>Mammalia</taxon>
        <taxon>Eutheria</taxon>
        <taxon>Euarchontoglires</taxon>
        <taxon>Glires</taxon>
        <taxon>Rodentia</taxon>
        <taxon>Myomorpha</taxon>
        <taxon>Muroidea</taxon>
        <taxon>Cricetidae</taxon>
        <taxon>Arvicolinae</taxon>
        <taxon>Myodes</taxon>
    </lineage>
</organism>
<gene>
    <name evidence="12" type="ORF">U0070_020869</name>
</gene>
<proteinExistence type="predicted"/>
<dbReference type="FunFam" id="2.60.40.10:FF:000356">
    <property type="entry name" value="Low affinity immunoglobulin gamma Fc region receptor III-A"/>
    <property type="match status" value="1"/>
</dbReference>
<reference evidence="12 13" key="1">
    <citation type="journal article" date="2023" name="bioRxiv">
        <title>Conserved and derived expression patterns and positive selection on dental genes reveal complex evolutionary context of ever-growing rodent molars.</title>
        <authorList>
            <person name="Calamari Z.T."/>
            <person name="Song A."/>
            <person name="Cohen E."/>
            <person name="Akter M."/>
            <person name="Roy R.D."/>
            <person name="Hallikas O."/>
            <person name="Christensen M.M."/>
            <person name="Li P."/>
            <person name="Marangoni P."/>
            <person name="Jernvall J."/>
            <person name="Klein O.D."/>
        </authorList>
    </citation>
    <scope>NUCLEOTIDE SEQUENCE [LARGE SCALE GENOMIC DNA]</scope>
    <source>
        <strain evidence="12">V071</strain>
    </source>
</reference>
<keyword evidence="7" id="KW-0325">Glycoprotein</keyword>
<keyword evidence="13" id="KW-1185">Reference proteome</keyword>
<dbReference type="Proteomes" id="UP001488838">
    <property type="component" value="Unassembled WGS sequence"/>
</dbReference>
<dbReference type="SUPFAM" id="SSF48726">
    <property type="entry name" value="Immunoglobulin"/>
    <property type="match status" value="2"/>
</dbReference>
<feature type="non-terminal residue" evidence="12">
    <location>
        <position position="398"/>
    </location>
</feature>
<evidence type="ECO:0000256" key="5">
    <source>
        <dbReference type="ARBA" id="ARBA00023136"/>
    </source>
</evidence>
<dbReference type="GO" id="GO:0019770">
    <property type="term" value="F:IgG receptor activity"/>
    <property type="evidence" value="ECO:0007669"/>
    <property type="project" value="TreeGrafter"/>
</dbReference>
<protein>
    <recommendedName>
        <fullName evidence="11">Ig-like domain-containing protein</fullName>
    </recommendedName>
</protein>
<evidence type="ECO:0000256" key="6">
    <source>
        <dbReference type="ARBA" id="ARBA00023157"/>
    </source>
</evidence>
<dbReference type="InterPro" id="IPR050488">
    <property type="entry name" value="Ig_Fc_receptor"/>
</dbReference>
<evidence type="ECO:0000256" key="4">
    <source>
        <dbReference type="ARBA" id="ARBA00022729"/>
    </source>
</evidence>
<dbReference type="Pfam" id="PF13895">
    <property type="entry name" value="Ig_2"/>
    <property type="match status" value="1"/>
</dbReference>
<keyword evidence="6" id="KW-1015">Disulfide bond</keyword>